<proteinExistence type="inferred from homology"/>
<feature type="binding site" evidence="10 14">
    <location>
        <begin position="143"/>
        <end position="146"/>
    </location>
    <ligand>
        <name>substrate</name>
    </ligand>
</feature>
<dbReference type="InterPro" id="IPR013785">
    <property type="entry name" value="Aldolase_TIM"/>
</dbReference>
<feature type="binding site" evidence="10 14">
    <location>
        <position position="67"/>
    </location>
    <ligand>
        <name>substrate</name>
    </ligand>
</feature>
<comment type="cofactor">
    <cofactor evidence="2">
        <name>Mn(2+)</name>
        <dbReference type="ChEBI" id="CHEBI:29035"/>
    </cofactor>
</comment>
<comment type="pathway">
    <text evidence="10">Carbohydrate degradation.</text>
</comment>
<dbReference type="InterPro" id="IPR026019">
    <property type="entry name" value="Ribul_P_3_epim"/>
</dbReference>
<dbReference type="EMBL" id="QOQW01000007">
    <property type="protein sequence ID" value="RCK80273.1"/>
    <property type="molecule type" value="Genomic_DNA"/>
</dbReference>
<dbReference type="EC" id="5.1.3.1" evidence="7 10"/>
<feature type="binding site" evidence="10 13">
    <location>
        <position position="176"/>
    </location>
    <ligand>
        <name>a divalent metal cation</name>
        <dbReference type="ChEBI" id="CHEBI:60240"/>
    </ligand>
</feature>
<keyword evidence="8 10" id="KW-0479">Metal-binding</keyword>
<comment type="cofactor">
    <cofactor evidence="4">
        <name>Zn(2+)</name>
        <dbReference type="ChEBI" id="CHEBI:29105"/>
    </cofactor>
</comment>
<organism evidence="15 16">
    <name type="scientific">Candidatus Ozemobacter sibiricus</name>
    <dbReference type="NCBI Taxonomy" id="2268124"/>
    <lineage>
        <taxon>Bacteria</taxon>
        <taxon>Candidatus Ozemobacteria</taxon>
        <taxon>Candidatus Ozemobacterales</taxon>
        <taxon>Candidatus Ozemobacteraceae</taxon>
        <taxon>Candidatus Ozemobacter</taxon>
    </lineage>
</organism>
<keyword evidence="13" id="KW-0862">Zinc</keyword>
<feature type="binding site" evidence="10">
    <location>
        <begin position="176"/>
        <end position="178"/>
    </location>
    <ligand>
        <name>substrate</name>
    </ligand>
</feature>
<dbReference type="InterPro" id="IPR011060">
    <property type="entry name" value="RibuloseP-bd_barrel"/>
</dbReference>
<evidence type="ECO:0000256" key="6">
    <source>
        <dbReference type="ARBA" id="ARBA00009541"/>
    </source>
</evidence>
<comment type="cofactor">
    <cofactor evidence="3">
        <name>Co(2+)</name>
        <dbReference type="ChEBI" id="CHEBI:48828"/>
    </cofactor>
</comment>
<comment type="similarity">
    <text evidence="6 10 11">Belongs to the ribulose-phosphate 3-epimerase family.</text>
</comment>
<dbReference type="PROSITE" id="PS01085">
    <property type="entry name" value="RIBUL_P_3_EPIMER_1"/>
    <property type="match status" value="1"/>
</dbReference>
<evidence type="ECO:0000256" key="9">
    <source>
        <dbReference type="ARBA" id="ARBA00023235"/>
    </source>
</evidence>
<evidence type="ECO:0000256" key="11">
    <source>
        <dbReference type="PIRNR" id="PIRNR001461"/>
    </source>
</evidence>
<dbReference type="AlphaFoldDB" id="A0A367ZQ82"/>
<comment type="catalytic activity">
    <reaction evidence="1 10 11">
        <text>D-ribulose 5-phosphate = D-xylulose 5-phosphate</text>
        <dbReference type="Rhea" id="RHEA:13677"/>
        <dbReference type="ChEBI" id="CHEBI:57737"/>
        <dbReference type="ChEBI" id="CHEBI:58121"/>
        <dbReference type="EC" id="5.1.3.1"/>
    </reaction>
</comment>
<dbReference type="NCBIfam" id="TIGR01163">
    <property type="entry name" value="rpe"/>
    <property type="match status" value="1"/>
</dbReference>
<name>A0A367ZQ82_9BACT</name>
<dbReference type="PANTHER" id="PTHR11749">
    <property type="entry name" value="RIBULOSE-5-PHOSPHATE-3-EPIMERASE"/>
    <property type="match status" value="1"/>
</dbReference>
<feature type="binding site" evidence="14">
    <location>
        <position position="178"/>
    </location>
    <ligand>
        <name>substrate</name>
    </ligand>
</feature>
<dbReference type="GO" id="GO:0005737">
    <property type="term" value="C:cytoplasm"/>
    <property type="evidence" value="ECO:0007669"/>
    <property type="project" value="UniProtKB-ARBA"/>
</dbReference>
<evidence type="ECO:0000256" key="3">
    <source>
        <dbReference type="ARBA" id="ARBA00001941"/>
    </source>
</evidence>
<feature type="binding site" evidence="10 14">
    <location>
        <position position="9"/>
    </location>
    <ligand>
        <name>substrate</name>
    </ligand>
</feature>
<dbReference type="GO" id="GO:0006098">
    <property type="term" value="P:pentose-phosphate shunt"/>
    <property type="evidence" value="ECO:0007669"/>
    <property type="project" value="UniProtKB-UniRule"/>
</dbReference>
<evidence type="ECO:0000256" key="10">
    <source>
        <dbReference type="HAMAP-Rule" id="MF_02227"/>
    </source>
</evidence>
<comment type="function">
    <text evidence="10">Catalyzes the reversible epimerization of D-ribulose 5-phosphate to D-xylulose 5-phosphate.</text>
</comment>
<evidence type="ECO:0000256" key="1">
    <source>
        <dbReference type="ARBA" id="ARBA00001782"/>
    </source>
</evidence>
<evidence type="ECO:0000313" key="15">
    <source>
        <dbReference type="EMBL" id="RCK80273.1"/>
    </source>
</evidence>
<evidence type="ECO:0000256" key="13">
    <source>
        <dbReference type="PIRSR" id="PIRSR001461-2"/>
    </source>
</evidence>
<keyword evidence="10 11" id="KW-0119">Carbohydrate metabolism</keyword>
<evidence type="ECO:0000256" key="5">
    <source>
        <dbReference type="ARBA" id="ARBA00001954"/>
    </source>
</evidence>
<comment type="cofactor">
    <cofactor evidence="10 13">
        <name>a divalent metal cation</name>
        <dbReference type="ChEBI" id="CHEBI:60240"/>
    </cofactor>
    <text evidence="10 13">Binds 1 divalent metal cation per subunit.</text>
</comment>
<evidence type="ECO:0000256" key="12">
    <source>
        <dbReference type="PIRSR" id="PIRSR001461-1"/>
    </source>
</evidence>
<evidence type="ECO:0000313" key="16">
    <source>
        <dbReference type="Proteomes" id="UP000252355"/>
    </source>
</evidence>
<dbReference type="InterPro" id="IPR000056">
    <property type="entry name" value="Ribul_P_3_epim-like"/>
</dbReference>
<protein>
    <recommendedName>
        <fullName evidence="7 10">Ribulose-phosphate 3-epimerase</fullName>
        <ecNumber evidence="7 10">5.1.3.1</ecNumber>
    </recommendedName>
</protein>
<dbReference type="GO" id="GO:0046872">
    <property type="term" value="F:metal ion binding"/>
    <property type="evidence" value="ECO:0007669"/>
    <property type="project" value="UniProtKB-UniRule"/>
</dbReference>
<dbReference type="NCBIfam" id="NF004076">
    <property type="entry name" value="PRK05581.1-4"/>
    <property type="match status" value="1"/>
</dbReference>
<keyword evidence="9 10" id="KW-0413">Isomerase</keyword>
<keyword evidence="13" id="KW-0170">Cobalt</keyword>
<reference evidence="15 16" key="1">
    <citation type="submission" date="2018-05" db="EMBL/GenBank/DDBJ databases">
        <title>A metagenomic window into the 2 km-deep terrestrial subsurface aquifer revealed taxonomically and functionally diverse microbial community comprising novel uncultured bacterial lineages.</title>
        <authorList>
            <person name="Kadnikov V.V."/>
            <person name="Mardanov A.V."/>
            <person name="Beletsky A.V."/>
            <person name="Banks D."/>
            <person name="Pimenov N.V."/>
            <person name="Frank Y.A."/>
            <person name="Karnachuk O.V."/>
            <person name="Ravin N.V."/>
        </authorList>
    </citation>
    <scope>NUCLEOTIDE SEQUENCE [LARGE SCALE GENOMIC DNA]</scope>
    <source>
        <strain evidence="15">BY5</strain>
    </source>
</reference>
<gene>
    <name evidence="10" type="primary">rpe</name>
    <name evidence="15" type="ORF">OZSIB_3455</name>
</gene>
<comment type="cofactor">
    <cofactor evidence="5">
        <name>Fe(2+)</name>
        <dbReference type="ChEBI" id="CHEBI:29033"/>
    </cofactor>
</comment>
<evidence type="ECO:0000256" key="7">
    <source>
        <dbReference type="ARBA" id="ARBA00013188"/>
    </source>
</evidence>
<evidence type="ECO:0000256" key="8">
    <source>
        <dbReference type="ARBA" id="ARBA00022723"/>
    </source>
</evidence>
<dbReference type="GO" id="GO:0004750">
    <property type="term" value="F:D-ribulose-phosphate 3-epimerase activity"/>
    <property type="evidence" value="ECO:0007669"/>
    <property type="project" value="UniProtKB-UniRule"/>
</dbReference>
<keyword evidence="13" id="KW-0464">Manganese</keyword>
<evidence type="ECO:0000256" key="14">
    <source>
        <dbReference type="PIRSR" id="PIRSR001461-3"/>
    </source>
</evidence>
<feature type="binding site" evidence="10 14">
    <location>
        <begin position="198"/>
        <end position="199"/>
    </location>
    <ligand>
        <name>substrate</name>
    </ligand>
</feature>
<evidence type="ECO:0000256" key="4">
    <source>
        <dbReference type="ARBA" id="ARBA00001947"/>
    </source>
</evidence>
<dbReference type="SUPFAM" id="SSF51366">
    <property type="entry name" value="Ribulose-phoshate binding barrel"/>
    <property type="match status" value="1"/>
</dbReference>
<dbReference type="FunFam" id="3.20.20.70:FF:000004">
    <property type="entry name" value="Ribulose-phosphate 3-epimerase"/>
    <property type="match status" value="1"/>
</dbReference>
<dbReference type="Proteomes" id="UP000252355">
    <property type="component" value="Unassembled WGS sequence"/>
</dbReference>
<feature type="active site" description="Proton donor" evidence="10 12">
    <location>
        <position position="176"/>
    </location>
</feature>
<dbReference type="HAMAP" id="MF_02227">
    <property type="entry name" value="RPE"/>
    <property type="match status" value="1"/>
</dbReference>
<comment type="caution">
    <text evidence="15">The sequence shown here is derived from an EMBL/GenBank/DDBJ whole genome shotgun (WGS) entry which is preliminary data.</text>
</comment>
<dbReference type="PIRSF" id="PIRSF001461">
    <property type="entry name" value="RPE"/>
    <property type="match status" value="1"/>
</dbReference>
<dbReference type="CDD" id="cd00429">
    <property type="entry name" value="RPE"/>
    <property type="match status" value="1"/>
</dbReference>
<evidence type="ECO:0000256" key="2">
    <source>
        <dbReference type="ARBA" id="ARBA00001936"/>
    </source>
</evidence>
<sequence length="235" mass="25726">MNRPLLAPSILSADFARLGEELAVVTASGADWVHLDVMDGHFVPNLTFGPPVIAHLRRHSQLPFDVHLMIEQPQQWLKIYREAGADRLTIHLEACRHVQRHLVEIRQLGAAAGLCLNPQTSLAGLEYLLPDCDQVLIMTVNPGFGGQSLLEPVVGKIADLRRLIDRMGLPTLIEVDGGIDATNAQRILAAGADVLVMGSAFFRTEEKPALVARIHGMTTRARRGKRHHGRSTPSA</sequence>
<feature type="binding site" evidence="10 13">
    <location>
        <position position="36"/>
    </location>
    <ligand>
        <name>a divalent metal cation</name>
        <dbReference type="ChEBI" id="CHEBI:60240"/>
    </ligand>
</feature>
<feature type="binding site" evidence="10 13">
    <location>
        <position position="34"/>
    </location>
    <ligand>
        <name>a divalent metal cation</name>
        <dbReference type="ChEBI" id="CHEBI:60240"/>
    </ligand>
</feature>
<feature type="active site" description="Proton acceptor" evidence="10 12">
    <location>
        <position position="36"/>
    </location>
</feature>
<dbReference type="Pfam" id="PF00834">
    <property type="entry name" value="Ribul_P_3_epim"/>
    <property type="match status" value="1"/>
</dbReference>
<dbReference type="GO" id="GO:0019323">
    <property type="term" value="P:pentose catabolic process"/>
    <property type="evidence" value="ECO:0007669"/>
    <property type="project" value="UniProtKB-UniRule"/>
</dbReference>
<dbReference type="Gene3D" id="3.20.20.70">
    <property type="entry name" value="Aldolase class I"/>
    <property type="match status" value="1"/>
</dbReference>
<feature type="binding site" evidence="10 13">
    <location>
        <position position="67"/>
    </location>
    <ligand>
        <name>a divalent metal cation</name>
        <dbReference type="ChEBI" id="CHEBI:60240"/>
    </ligand>
</feature>
<accession>A0A367ZQ82</accession>